<dbReference type="EMBL" id="BAABME010005327">
    <property type="protein sequence ID" value="GAA0165287.1"/>
    <property type="molecule type" value="Genomic_DNA"/>
</dbReference>
<accession>A0AAV3QQP5</accession>
<dbReference type="Proteomes" id="UP001454036">
    <property type="component" value="Unassembled WGS sequence"/>
</dbReference>
<evidence type="ECO:0000313" key="2">
    <source>
        <dbReference type="Proteomes" id="UP001454036"/>
    </source>
</evidence>
<evidence type="ECO:0000313" key="1">
    <source>
        <dbReference type="EMBL" id="GAA0165287.1"/>
    </source>
</evidence>
<name>A0AAV3QQP5_LITER</name>
<comment type="caution">
    <text evidence="1">The sequence shown here is derived from an EMBL/GenBank/DDBJ whole genome shotgun (WGS) entry which is preliminary data.</text>
</comment>
<sequence>MISAKRVVYVEIKGANKPAAVLEGEAASLLIKANEEEQSMLEAHILVKKNRVAELHTKIQALKFLSHRLTMTLYQLTLLTQRQSLKLSMILPLMLLMRQFGPMRNLLWACFYDN</sequence>
<organism evidence="1 2">
    <name type="scientific">Lithospermum erythrorhizon</name>
    <name type="common">Purple gromwell</name>
    <name type="synonym">Lithospermum officinale var. erythrorhizon</name>
    <dbReference type="NCBI Taxonomy" id="34254"/>
    <lineage>
        <taxon>Eukaryota</taxon>
        <taxon>Viridiplantae</taxon>
        <taxon>Streptophyta</taxon>
        <taxon>Embryophyta</taxon>
        <taxon>Tracheophyta</taxon>
        <taxon>Spermatophyta</taxon>
        <taxon>Magnoliopsida</taxon>
        <taxon>eudicotyledons</taxon>
        <taxon>Gunneridae</taxon>
        <taxon>Pentapetalae</taxon>
        <taxon>asterids</taxon>
        <taxon>lamiids</taxon>
        <taxon>Boraginales</taxon>
        <taxon>Boraginaceae</taxon>
        <taxon>Boraginoideae</taxon>
        <taxon>Lithospermeae</taxon>
        <taxon>Lithospermum</taxon>
    </lineage>
</organism>
<proteinExistence type="predicted"/>
<keyword evidence="2" id="KW-1185">Reference proteome</keyword>
<protein>
    <submittedName>
        <fullName evidence="1">Uncharacterized protein</fullName>
    </submittedName>
</protein>
<gene>
    <name evidence="1" type="ORF">LIER_20730</name>
</gene>
<dbReference type="AlphaFoldDB" id="A0AAV3QQP5"/>
<reference evidence="1 2" key="1">
    <citation type="submission" date="2024-01" db="EMBL/GenBank/DDBJ databases">
        <title>The complete chloroplast genome sequence of Lithospermum erythrorhizon: insights into the phylogenetic relationship among Boraginaceae species and the maternal lineages of purple gromwells.</title>
        <authorList>
            <person name="Okada T."/>
            <person name="Watanabe K."/>
        </authorList>
    </citation>
    <scope>NUCLEOTIDE SEQUENCE [LARGE SCALE GENOMIC DNA]</scope>
</reference>